<feature type="region of interest" description="Disordered" evidence="3">
    <location>
        <begin position="466"/>
        <end position="497"/>
    </location>
</feature>
<evidence type="ECO:0000256" key="1">
    <source>
        <dbReference type="ARBA" id="ARBA00022679"/>
    </source>
</evidence>
<gene>
    <name evidence="5" type="ORF">Ctob_008730</name>
</gene>
<feature type="compositionally biased region" description="Low complexity" evidence="3">
    <location>
        <begin position="282"/>
        <end position="295"/>
    </location>
</feature>
<dbReference type="InterPro" id="IPR000608">
    <property type="entry name" value="UBC"/>
</dbReference>
<dbReference type="Pfam" id="PF23046">
    <property type="entry name" value="tSH3-B_UBE2O"/>
    <property type="match status" value="1"/>
</dbReference>
<comment type="caution">
    <text evidence="5">The sequence shown here is derived from an EMBL/GenBank/DDBJ whole genome shotgun (WGS) entry which is preliminary data.</text>
</comment>
<dbReference type="EMBL" id="JWZX01003240">
    <property type="protein sequence ID" value="KOO22903.1"/>
    <property type="molecule type" value="Genomic_DNA"/>
</dbReference>
<dbReference type="Gene3D" id="3.10.110.10">
    <property type="entry name" value="Ubiquitin Conjugating Enzyme"/>
    <property type="match status" value="1"/>
</dbReference>
<feature type="domain" description="UBC core" evidence="4">
    <location>
        <begin position="582"/>
        <end position="743"/>
    </location>
</feature>
<dbReference type="Pfam" id="PF00179">
    <property type="entry name" value="UQ_con"/>
    <property type="match status" value="1"/>
</dbReference>
<dbReference type="Pfam" id="PF23043">
    <property type="entry name" value="SH3-B_UBE2O"/>
    <property type="match status" value="1"/>
</dbReference>
<dbReference type="InterPro" id="IPR016135">
    <property type="entry name" value="UBQ-conjugating_enzyme/RWD"/>
</dbReference>
<dbReference type="InterPro" id="IPR057733">
    <property type="entry name" value="UBE2O-like_SH3-B"/>
</dbReference>
<evidence type="ECO:0000256" key="2">
    <source>
        <dbReference type="ARBA" id="ARBA00022786"/>
    </source>
</evidence>
<reference evidence="6" key="1">
    <citation type="journal article" date="2015" name="PLoS Genet.">
        <title>Genome Sequence and Transcriptome Analyses of Chrysochromulina tobin: Metabolic Tools for Enhanced Algal Fitness in the Prominent Order Prymnesiales (Haptophyceae).</title>
        <authorList>
            <person name="Hovde B.T."/>
            <person name="Deodato C.R."/>
            <person name="Hunsperger H.M."/>
            <person name="Ryken S.A."/>
            <person name="Yost W."/>
            <person name="Jha R.K."/>
            <person name="Patterson J."/>
            <person name="Monnat R.J. Jr."/>
            <person name="Barlow S.B."/>
            <person name="Starkenburg S.R."/>
            <person name="Cattolico R.A."/>
        </authorList>
    </citation>
    <scope>NUCLEOTIDE SEQUENCE</scope>
    <source>
        <strain evidence="6">CCMP291</strain>
    </source>
</reference>
<dbReference type="PANTHER" id="PTHR46116">
    <property type="entry name" value="(E3-INDEPENDENT) E2 UBIQUITIN-CONJUGATING ENZYME"/>
    <property type="match status" value="1"/>
</dbReference>
<dbReference type="AlphaFoldDB" id="A0A0M0J9K8"/>
<protein>
    <submittedName>
        <fullName evidence="5">Putative ubiquitin-conjugating enzyme e2 24-like protein</fullName>
    </submittedName>
</protein>
<dbReference type="Proteomes" id="UP000037460">
    <property type="component" value="Unassembled WGS sequence"/>
</dbReference>
<organism evidence="5 6">
    <name type="scientific">Chrysochromulina tobinii</name>
    <dbReference type="NCBI Taxonomy" id="1460289"/>
    <lineage>
        <taxon>Eukaryota</taxon>
        <taxon>Haptista</taxon>
        <taxon>Haptophyta</taxon>
        <taxon>Prymnesiophyceae</taxon>
        <taxon>Prymnesiales</taxon>
        <taxon>Chrysochromulinaceae</taxon>
        <taxon>Chrysochromulina</taxon>
    </lineage>
</organism>
<evidence type="ECO:0000259" key="4">
    <source>
        <dbReference type="PROSITE" id="PS50127"/>
    </source>
</evidence>
<dbReference type="CDD" id="cd23837">
    <property type="entry name" value="UBCc_UBE2O"/>
    <property type="match status" value="1"/>
</dbReference>
<feature type="compositionally biased region" description="Acidic residues" evidence="3">
    <location>
        <begin position="473"/>
        <end position="497"/>
    </location>
</feature>
<evidence type="ECO:0000313" key="6">
    <source>
        <dbReference type="Proteomes" id="UP000037460"/>
    </source>
</evidence>
<dbReference type="SMART" id="SM00212">
    <property type="entry name" value="UBCc"/>
    <property type="match status" value="1"/>
</dbReference>
<dbReference type="PROSITE" id="PS50127">
    <property type="entry name" value="UBC_2"/>
    <property type="match status" value="1"/>
</dbReference>
<proteinExistence type="predicted"/>
<dbReference type="SUPFAM" id="SSF54495">
    <property type="entry name" value="UBC-like"/>
    <property type="match status" value="1"/>
</dbReference>
<keyword evidence="1" id="KW-0808">Transferase</keyword>
<dbReference type="PANTHER" id="PTHR46116:SF15">
    <property type="entry name" value="(E3-INDEPENDENT) E2 UBIQUITIN-CONJUGATING ENZYME"/>
    <property type="match status" value="1"/>
</dbReference>
<dbReference type="GO" id="GO:0061631">
    <property type="term" value="F:ubiquitin conjugating enzyme activity"/>
    <property type="evidence" value="ECO:0007669"/>
    <property type="project" value="TreeGrafter"/>
</dbReference>
<dbReference type="InterPro" id="IPR057735">
    <property type="entry name" value="UBE2O-like_tSH3-B"/>
</dbReference>
<feature type="region of interest" description="Disordered" evidence="3">
    <location>
        <begin position="272"/>
        <end position="306"/>
    </location>
</feature>
<name>A0A0M0J9K8_9EUKA</name>
<evidence type="ECO:0000313" key="5">
    <source>
        <dbReference type="EMBL" id="KOO22903.1"/>
    </source>
</evidence>
<keyword evidence="6" id="KW-1185">Reference proteome</keyword>
<evidence type="ECO:0000256" key="3">
    <source>
        <dbReference type="SAM" id="MobiDB-lite"/>
    </source>
</evidence>
<sequence length="806" mass="88190">MNTTQRRRPQAIFTDDLVQPLEGAIDDIGIVRWSRREDVRTEYTENLRLVDRVFLLGDIVASAADQIGQTGVVVGMRMFCDVRRSDGTILRRVPTPVLQPLAVCRPGALIVHTVCHWLGRIDEVYDNVHLAFDDGSACKVMRTGANTLNVHSPTMDEQTWFWPGMRVSATREVLRRAKWTKGSYRSGYVGQEATVTRVQAAQALVRWLAAAPVDGHDRLEHASIQPPPDIQRPSHLLELQHHHARTCWRLGEHATIAPDEVERLLLKAATAAGAEEDNQQNGSTGAAPAGAAAATGSGGGKKQRKEKKRVQAIESCVEVLACHTRVDVLWQDGTRDTDGEATVYAPAKHVDGYYEFWPQDLVVGKSPTAAPADRRGEMPPVGVVESVNHEQRICVVTWRGAEAGADGTPGHAAKREVVPVYELSPHPDFSFKLARSSLRYIGEVVTVGTLLTVRWMDGTLGTVKPEEAYLVNTEEEDEQPPEEDEGSHDDEGDPAYAYDDDEASEAIEADRVPAMVTAEAAAARSAEERAAIAAYAEHDHFWVDESEAPWSWHHYYHPPGASASSSSSAAAAPPPPLVLPPKFAKTAQKQWRLLQAGLPEGIYVVACSGRVDLMSVLITGPPGTPYQDAVFIFDVQLPPEFPQQPPLVHYLSHGQRINPNLYENGKVCLSLLGTWTGHQSCELWNPDTSTVLQILLSIQALVLCEMPYFNEAGYDKQLGTVEGAHHARRYNEGALLLTIKAMTTTLQHLSPPFERLTRLHFRTMAALTTAFDEIELDDECTPAASAAAACSSSTSDAGAPAQTEAL</sequence>
<dbReference type="OrthoDB" id="47801at2759"/>
<keyword evidence="2" id="KW-0833">Ubl conjugation pathway</keyword>
<accession>A0A0M0J9K8</accession>